<gene>
    <name evidence="1" type="ORF">RA086_13240</name>
</gene>
<organism evidence="1 2">
    <name type="scientific">Lactiplantibacillus brownii</name>
    <dbReference type="NCBI Taxonomy" id="3069269"/>
    <lineage>
        <taxon>Bacteria</taxon>
        <taxon>Bacillati</taxon>
        <taxon>Bacillota</taxon>
        <taxon>Bacilli</taxon>
        <taxon>Lactobacillales</taxon>
        <taxon>Lactobacillaceae</taxon>
        <taxon>Lactiplantibacillus</taxon>
    </lineage>
</organism>
<dbReference type="EMBL" id="JAVCWF010000001">
    <property type="protein sequence ID" value="MDQ7938573.1"/>
    <property type="molecule type" value="Genomic_DNA"/>
</dbReference>
<evidence type="ECO:0000313" key="2">
    <source>
        <dbReference type="Proteomes" id="UP001227831"/>
    </source>
</evidence>
<keyword evidence="2" id="KW-1185">Reference proteome</keyword>
<evidence type="ECO:0008006" key="3">
    <source>
        <dbReference type="Google" id="ProtNLM"/>
    </source>
</evidence>
<accession>A0ABU1AC65</accession>
<name>A0ABU1AC65_9LACO</name>
<protein>
    <recommendedName>
        <fullName evidence="3">Neutral/alkaline non-lysosomal ceramidase N-terminal domain-containing protein</fullName>
    </recommendedName>
</protein>
<dbReference type="RefSeq" id="WP_308704246.1">
    <property type="nucleotide sequence ID" value="NZ_AP027463.1"/>
</dbReference>
<dbReference type="Proteomes" id="UP001227831">
    <property type="component" value="Unassembled WGS sequence"/>
</dbReference>
<sequence length="412" mass="45426">MKTIQVGFGKAVIDFKPTDFPIREFAKQLDTLNSRIMLIAGPQPFVLVSLDLTSLPNHRVIELFKDKVAATLSVAPANIWITVTHTFAAPHLPSNPQTAAAHQIYDFILAKLMASLVMSCQAAQQDLQPVKLGHAVVDCPLNVNRNVATPAGWWLGRNFAGYSNHQLRVWAFQKADGQRHLLVNYDLQPSVLDHLTDDADQRMISSDLVGFGLKKYETDQQVAIFLPGAAGDQRPLFVGHNDEPFAVAKSLMQRQGDVFYESIQQAVQTITTWTTLSQVQQVAQPMTLPTKVQKLTTFELTPTHQDDFEPTGATVDLSVVGIKLNQLLLIGTQPELNSQFGNKCRHALGTDQTTMVATLVNGAAKYLPEARDFDQVTYQAMNTHLGRGSDQLVLKACTQLGQKLIKEDAAKC</sequence>
<reference evidence="1 2" key="1">
    <citation type="journal article" date="2023" name="Int. J. Syst. Evol. Microbiol.">
        <title>Lactiplantibacillus brownii sp. nov., a novel psychrotolerant species isolated from sauerkraut.</title>
        <authorList>
            <person name="Heng Y.C."/>
            <person name="Silvaraju S."/>
            <person name="Lee J.K.Y."/>
            <person name="Kittelmann S."/>
        </authorList>
    </citation>
    <scope>NUCLEOTIDE SEQUENCE [LARGE SCALE GENOMIC DNA]</scope>
    <source>
        <strain evidence="1 2">WILCCON 0030</strain>
    </source>
</reference>
<proteinExistence type="predicted"/>
<evidence type="ECO:0000313" key="1">
    <source>
        <dbReference type="EMBL" id="MDQ7938573.1"/>
    </source>
</evidence>
<comment type="caution">
    <text evidence="1">The sequence shown here is derived from an EMBL/GenBank/DDBJ whole genome shotgun (WGS) entry which is preliminary data.</text>
</comment>